<dbReference type="AlphaFoldDB" id="A0A1H2PT78"/>
<organism evidence="2 3">
    <name type="scientific">Chitinasiproducens palmae</name>
    <dbReference type="NCBI Taxonomy" id="1770053"/>
    <lineage>
        <taxon>Bacteria</taxon>
        <taxon>Pseudomonadati</taxon>
        <taxon>Pseudomonadota</taxon>
        <taxon>Betaproteobacteria</taxon>
        <taxon>Burkholderiales</taxon>
        <taxon>Burkholderiaceae</taxon>
        <taxon>Chitinasiproducens</taxon>
    </lineage>
</organism>
<sequence length="58" mass="6050">MGNTKIDPHPDRAKQDEEGKIDENVELTFPASDPTPAGSNVTKIGDNGEEVGPGESTG</sequence>
<feature type="compositionally biased region" description="Basic and acidic residues" evidence="1">
    <location>
        <begin position="1"/>
        <end position="23"/>
    </location>
</feature>
<proteinExistence type="predicted"/>
<accession>A0A1H2PT78</accession>
<evidence type="ECO:0000313" key="3">
    <source>
        <dbReference type="Proteomes" id="UP000243719"/>
    </source>
</evidence>
<dbReference type="Proteomes" id="UP000243719">
    <property type="component" value="Unassembled WGS sequence"/>
</dbReference>
<feature type="region of interest" description="Disordered" evidence="1">
    <location>
        <begin position="1"/>
        <end position="58"/>
    </location>
</feature>
<evidence type="ECO:0000256" key="1">
    <source>
        <dbReference type="SAM" id="MobiDB-lite"/>
    </source>
</evidence>
<evidence type="ECO:0000313" key="2">
    <source>
        <dbReference type="EMBL" id="SDV50279.1"/>
    </source>
</evidence>
<reference evidence="3" key="1">
    <citation type="submission" date="2016-09" db="EMBL/GenBank/DDBJ databases">
        <authorList>
            <person name="Varghese N."/>
            <person name="Submissions S."/>
        </authorList>
    </citation>
    <scope>NUCLEOTIDE SEQUENCE [LARGE SCALE GENOMIC DNA]</scope>
    <source>
        <strain evidence="3">JS23</strain>
    </source>
</reference>
<keyword evidence="3" id="KW-1185">Reference proteome</keyword>
<dbReference type="STRING" id="1770053.SAMN05216551_11154"/>
<dbReference type="EMBL" id="FNLO01000011">
    <property type="protein sequence ID" value="SDV50279.1"/>
    <property type="molecule type" value="Genomic_DNA"/>
</dbReference>
<protein>
    <submittedName>
        <fullName evidence="2">Uncharacterized protein</fullName>
    </submittedName>
</protein>
<gene>
    <name evidence="2" type="ORF">SAMN05216551_11154</name>
</gene>
<name>A0A1H2PT78_9BURK</name>
<dbReference type="RefSeq" id="WP_170845200.1">
    <property type="nucleotide sequence ID" value="NZ_FNLO01000011.1"/>
</dbReference>